<name>A0A3B0X5U8_9ZZZZ</name>
<sequence length="58" mass="6411">MKSKILSILVLSFSISGTNAIAEDLKVQITRSIASVDVMHKGKKVTIKRNQNNKNEVI</sequence>
<dbReference type="AlphaFoldDB" id="A0A3B0X5U8"/>
<feature type="non-terminal residue" evidence="1">
    <location>
        <position position="58"/>
    </location>
</feature>
<gene>
    <name evidence="1" type="ORF">MNBD_GAMMA08-793</name>
</gene>
<dbReference type="EMBL" id="UOFH01000039">
    <property type="protein sequence ID" value="VAW58822.1"/>
    <property type="molecule type" value="Genomic_DNA"/>
</dbReference>
<protein>
    <submittedName>
        <fullName evidence="1">Uncharacterized protein</fullName>
    </submittedName>
</protein>
<accession>A0A3B0X5U8</accession>
<organism evidence="1">
    <name type="scientific">hydrothermal vent metagenome</name>
    <dbReference type="NCBI Taxonomy" id="652676"/>
    <lineage>
        <taxon>unclassified sequences</taxon>
        <taxon>metagenomes</taxon>
        <taxon>ecological metagenomes</taxon>
    </lineage>
</organism>
<reference evidence="1" key="1">
    <citation type="submission" date="2018-06" db="EMBL/GenBank/DDBJ databases">
        <authorList>
            <person name="Zhirakovskaya E."/>
        </authorList>
    </citation>
    <scope>NUCLEOTIDE SEQUENCE</scope>
</reference>
<proteinExistence type="predicted"/>
<evidence type="ECO:0000313" key="1">
    <source>
        <dbReference type="EMBL" id="VAW58822.1"/>
    </source>
</evidence>